<dbReference type="AlphaFoldDB" id="A0A852TMW1"/>
<dbReference type="EMBL" id="JACCBX010000016">
    <property type="protein sequence ID" value="NYE08817.1"/>
    <property type="molecule type" value="Genomic_DNA"/>
</dbReference>
<proteinExistence type="predicted"/>
<gene>
    <name evidence="1" type="ORF">F4694_005673</name>
</gene>
<evidence type="ECO:0000313" key="1">
    <source>
        <dbReference type="EMBL" id="NYE08817.1"/>
    </source>
</evidence>
<organism evidence="1 2">
    <name type="scientific">Neobacillus niacini</name>
    <dbReference type="NCBI Taxonomy" id="86668"/>
    <lineage>
        <taxon>Bacteria</taxon>
        <taxon>Bacillati</taxon>
        <taxon>Bacillota</taxon>
        <taxon>Bacilli</taxon>
        <taxon>Bacillales</taxon>
        <taxon>Bacillaceae</taxon>
        <taxon>Neobacillus</taxon>
    </lineage>
</organism>
<reference evidence="2" key="1">
    <citation type="submission" date="2020-07" db="EMBL/GenBank/DDBJ databases">
        <authorList>
            <person name="Partida-Martinez L."/>
            <person name="Huntemann M."/>
            <person name="Clum A."/>
            <person name="Wang J."/>
            <person name="Palaniappan K."/>
            <person name="Ritter S."/>
            <person name="Chen I.-M."/>
            <person name="Stamatis D."/>
            <person name="Reddy T."/>
            <person name="O'Malley R."/>
            <person name="Daum C."/>
            <person name="Shapiro N."/>
            <person name="Ivanova N."/>
            <person name="Kyrpides N."/>
            <person name="Woyke T."/>
        </authorList>
    </citation>
    <scope>NUCLEOTIDE SEQUENCE [LARGE SCALE GENOMIC DNA]</scope>
    <source>
        <strain evidence="2">AT2.8</strain>
    </source>
</reference>
<protein>
    <submittedName>
        <fullName evidence="1">Uncharacterized protein</fullName>
    </submittedName>
</protein>
<sequence length="164" mass="18815">MREITTLSDGSTIYYDTGDIDNWRVTYSSSNGSFTTSYKDATVFKYFNEIASGTSNQNVYQDLLNIHNQTEKAFDTAVVSNIKQIAQTYPAALRNKVERFFTLFYYMMVSEENKANTKTGKKIKMHGVHHLLINNRTHEDAAKIAYAYKGRADDLLRECEEMGF</sequence>
<dbReference type="Proteomes" id="UP000548423">
    <property type="component" value="Unassembled WGS sequence"/>
</dbReference>
<reference evidence="2" key="2">
    <citation type="submission" date="2020-08" db="EMBL/GenBank/DDBJ databases">
        <title>The Agave Microbiome: Exploring the role of microbial communities in plant adaptations to desert environments.</title>
        <authorList>
            <person name="Partida-Martinez L.P."/>
        </authorList>
    </citation>
    <scope>NUCLEOTIDE SEQUENCE [LARGE SCALE GENOMIC DNA]</scope>
    <source>
        <strain evidence="2">AT2.8</strain>
    </source>
</reference>
<dbReference type="InterPro" id="IPR054273">
    <property type="entry name" value="DUF7004"/>
</dbReference>
<evidence type="ECO:0000313" key="2">
    <source>
        <dbReference type="Proteomes" id="UP000548423"/>
    </source>
</evidence>
<dbReference type="Pfam" id="PF22539">
    <property type="entry name" value="DUF7004"/>
    <property type="match status" value="1"/>
</dbReference>
<name>A0A852TMW1_9BACI</name>
<accession>A0A852TMW1</accession>
<comment type="caution">
    <text evidence="1">The sequence shown here is derived from an EMBL/GenBank/DDBJ whole genome shotgun (WGS) entry which is preliminary data.</text>
</comment>